<feature type="transmembrane region" description="Helical" evidence="1">
    <location>
        <begin position="102"/>
        <end position="122"/>
    </location>
</feature>
<feature type="transmembrane region" description="Helical" evidence="1">
    <location>
        <begin position="30"/>
        <end position="57"/>
    </location>
</feature>
<dbReference type="OrthoDB" id="264591at2"/>
<evidence type="ECO:0008006" key="4">
    <source>
        <dbReference type="Google" id="ProtNLM"/>
    </source>
</evidence>
<accession>A0A517MCR3</accession>
<feature type="transmembrane region" description="Helical" evidence="1">
    <location>
        <begin position="561"/>
        <end position="580"/>
    </location>
</feature>
<feature type="transmembrane region" description="Helical" evidence="1">
    <location>
        <begin position="335"/>
        <end position="356"/>
    </location>
</feature>
<dbReference type="Proteomes" id="UP000320672">
    <property type="component" value="Chromosome"/>
</dbReference>
<keyword evidence="1" id="KW-0812">Transmembrane</keyword>
<evidence type="ECO:0000256" key="1">
    <source>
        <dbReference type="SAM" id="Phobius"/>
    </source>
</evidence>
<sequence>MLDGALNSALPFAMIPMDVMEWLPVWITPFWLIAVGLASGLALLAVVYGLLAALSLVPAIGTLAENRQLATPVAGVLSAVIAGLLCWQYVPQVEPAKYQLHLVLPLIVVGVLCGWGIVYGAWRRTRQEFFLIAKEGPLPYVLGTAAVVMVVGLAGTKLVENPSGILESVKQVNWLDDGTEVISVQLDGVGADLQADEAMFVKIPDLRYDAGRLTEVRIVADKFVRIADAERPADFRMAPVPLQPGEEIYHRSGQMESPPIPPDSDSVYVQNTETDPATVTFTFVRKPIVSQAWTIPFVAVAFALMISAYITFRQAAPRIAAVAMSTAKSEMAQPLYLVLLSLGIVVILVLTIVPFHTMGDDIKMMKDCCMTLIMVLSLVLFVWSAGSTVSEEIEGRTALTVLSKPISRRGFLLGKYTGILMTVLVLFVILGALLAATVSYKPIYDARENSSEDPMWQVTHEEVMSTLPPLTLYFMETMAIGAIAVALATRLPLLPNFIFCFVIYVIGNLTAPLVRSSAGENALVGFVGKLIAVVVPNLNSFSGQAAVDAGISIPPIYLAGAFNYLACFCVMILMFALLLFEDRDLA</sequence>
<name>A0A517MCR3_9BACT</name>
<dbReference type="PANTHER" id="PTHR43471:SF10">
    <property type="entry name" value="SLL1107 PROTEIN"/>
    <property type="match status" value="1"/>
</dbReference>
<dbReference type="KEGG" id="rml:FF011L_14180"/>
<feature type="transmembrane region" description="Helical" evidence="1">
    <location>
        <begin position="69"/>
        <end position="90"/>
    </location>
</feature>
<feature type="transmembrane region" description="Helical" evidence="1">
    <location>
        <begin position="419"/>
        <end position="440"/>
    </location>
</feature>
<dbReference type="EMBL" id="CP036262">
    <property type="protein sequence ID" value="QDS92671.1"/>
    <property type="molecule type" value="Genomic_DNA"/>
</dbReference>
<feature type="transmembrane region" description="Helical" evidence="1">
    <location>
        <begin position="470"/>
        <end position="488"/>
    </location>
</feature>
<gene>
    <name evidence="2" type="ORF">FF011L_14180</name>
</gene>
<keyword evidence="1" id="KW-1133">Transmembrane helix</keyword>
<feature type="transmembrane region" description="Helical" evidence="1">
    <location>
        <begin position="494"/>
        <end position="514"/>
    </location>
</feature>
<evidence type="ECO:0000313" key="3">
    <source>
        <dbReference type="Proteomes" id="UP000320672"/>
    </source>
</evidence>
<dbReference type="PANTHER" id="PTHR43471">
    <property type="entry name" value="ABC TRANSPORTER PERMEASE"/>
    <property type="match status" value="1"/>
</dbReference>
<reference evidence="2 3" key="1">
    <citation type="submission" date="2019-02" db="EMBL/GenBank/DDBJ databases">
        <title>Deep-cultivation of Planctomycetes and their phenomic and genomic characterization uncovers novel biology.</title>
        <authorList>
            <person name="Wiegand S."/>
            <person name="Jogler M."/>
            <person name="Boedeker C."/>
            <person name="Pinto D."/>
            <person name="Vollmers J."/>
            <person name="Rivas-Marin E."/>
            <person name="Kohn T."/>
            <person name="Peeters S.H."/>
            <person name="Heuer A."/>
            <person name="Rast P."/>
            <person name="Oberbeckmann S."/>
            <person name="Bunk B."/>
            <person name="Jeske O."/>
            <person name="Meyerdierks A."/>
            <person name="Storesund J.E."/>
            <person name="Kallscheuer N."/>
            <person name="Luecker S."/>
            <person name="Lage O.M."/>
            <person name="Pohl T."/>
            <person name="Merkel B.J."/>
            <person name="Hornburger P."/>
            <person name="Mueller R.-W."/>
            <person name="Bruemmer F."/>
            <person name="Labrenz M."/>
            <person name="Spormann A.M."/>
            <person name="Op den Camp H."/>
            <person name="Overmann J."/>
            <person name="Amann R."/>
            <person name="Jetten M.S.M."/>
            <person name="Mascher T."/>
            <person name="Medema M.H."/>
            <person name="Devos D.P."/>
            <person name="Kaster A.-K."/>
            <person name="Ovreas L."/>
            <person name="Rohde M."/>
            <person name="Galperin M.Y."/>
            <person name="Jogler C."/>
        </authorList>
    </citation>
    <scope>NUCLEOTIDE SEQUENCE [LARGE SCALE GENOMIC DNA]</scope>
    <source>
        <strain evidence="2 3">FF011L</strain>
    </source>
</reference>
<proteinExistence type="predicted"/>
<feature type="transmembrane region" description="Helical" evidence="1">
    <location>
        <begin position="293"/>
        <end position="315"/>
    </location>
</feature>
<organism evidence="2 3">
    <name type="scientific">Roseimaritima multifibrata</name>
    <dbReference type="NCBI Taxonomy" id="1930274"/>
    <lineage>
        <taxon>Bacteria</taxon>
        <taxon>Pseudomonadati</taxon>
        <taxon>Planctomycetota</taxon>
        <taxon>Planctomycetia</taxon>
        <taxon>Pirellulales</taxon>
        <taxon>Pirellulaceae</taxon>
        <taxon>Roseimaritima</taxon>
    </lineage>
</organism>
<evidence type="ECO:0000313" key="2">
    <source>
        <dbReference type="EMBL" id="QDS92671.1"/>
    </source>
</evidence>
<feature type="transmembrane region" description="Helical" evidence="1">
    <location>
        <begin position="368"/>
        <end position="386"/>
    </location>
</feature>
<protein>
    <recommendedName>
        <fullName evidence="4">ABC-2 family transporter protein</fullName>
    </recommendedName>
</protein>
<keyword evidence="1" id="KW-0472">Membrane</keyword>
<dbReference type="AlphaFoldDB" id="A0A517MCR3"/>
<keyword evidence="3" id="KW-1185">Reference proteome</keyword>